<accession>F8NMN3</accession>
<dbReference type="AlphaFoldDB" id="F8NMN3"/>
<dbReference type="GeneID" id="18818134"/>
<proteinExistence type="predicted"/>
<dbReference type="Proteomes" id="UP000008064">
    <property type="component" value="Unassembled WGS sequence"/>
</dbReference>
<sequence length="73" mass="7858">MDVTPSMTLVRPLVRPPRPSRPPSFCGAVVALTEADAEFCVEVVPPPLHTTAEALPLNDIVKMQTIQVASIHV</sequence>
<protein>
    <submittedName>
        <fullName evidence="1">Uncharacterized protein</fullName>
    </submittedName>
</protein>
<dbReference type="HOGENOM" id="CLU_2706361_0_0_1"/>
<dbReference type="EMBL" id="GL945431">
    <property type="protein sequence ID" value="EGO27430.1"/>
    <property type="molecule type" value="Genomic_DNA"/>
</dbReference>
<name>F8NMN3_SERL9</name>
<gene>
    <name evidence="1" type="ORF">SERLADRAFT_460830</name>
</gene>
<evidence type="ECO:0000313" key="1">
    <source>
        <dbReference type="EMBL" id="EGO27430.1"/>
    </source>
</evidence>
<reference evidence="1" key="1">
    <citation type="submission" date="2011-04" db="EMBL/GenBank/DDBJ databases">
        <title>Evolution of plant cell wall degrading machinery underlies the functional diversity of forest fungi.</title>
        <authorList>
            <consortium name="US DOE Joint Genome Institute (JGI-PGF)"/>
            <person name="Eastwood D.C."/>
            <person name="Floudas D."/>
            <person name="Binder M."/>
            <person name="Majcherczyk A."/>
            <person name="Schneider P."/>
            <person name="Aerts A."/>
            <person name="Asiegbu F.O."/>
            <person name="Baker S.E."/>
            <person name="Barry K."/>
            <person name="Bendiksby M."/>
            <person name="Blumentritt M."/>
            <person name="Coutinho P.M."/>
            <person name="Cullen D."/>
            <person name="Cullen D."/>
            <person name="Gathman A."/>
            <person name="Goodell B."/>
            <person name="Henrissat B."/>
            <person name="Ihrmark K."/>
            <person name="Kauserud H."/>
            <person name="Kohler A."/>
            <person name="LaButti K."/>
            <person name="Lapidus A."/>
            <person name="Lavin J.L."/>
            <person name="Lee Y.-H."/>
            <person name="Lindquist E."/>
            <person name="Lilly W."/>
            <person name="Lucas S."/>
            <person name="Morin E."/>
            <person name="Murat C."/>
            <person name="Oguiza J.A."/>
            <person name="Park J."/>
            <person name="Pisabarro A.G."/>
            <person name="Riley R."/>
            <person name="Rosling A."/>
            <person name="Salamov A."/>
            <person name="Schmidt O."/>
            <person name="Schmutz J."/>
            <person name="Skrede I."/>
            <person name="Stenlid J."/>
            <person name="Wiebenga A."/>
            <person name="Xie X."/>
            <person name="Kues U."/>
            <person name="Hibbett D.S."/>
            <person name="Hoffmeister D."/>
            <person name="Hogberg N."/>
            <person name="Martin F."/>
            <person name="Grigoriev I.V."/>
            <person name="Watkinson S.C."/>
        </authorList>
    </citation>
    <scope>NUCLEOTIDE SEQUENCE</scope>
    <source>
        <strain evidence="1">S7.9</strain>
    </source>
</reference>
<dbReference type="RefSeq" id="XP_007315521.1">
    <property type="nucleotide sequence ID" value="XM_007315459.1"/>
</dbReference>
<organism>
    <name type="scientific">Serpula lacrymans var. lacrymans (strain S7.9)</name>
    <name type="common">Dry rot fungus</name>
    <dbReference type="NCBI Taxonomy" id="578457"/>
    <lineage>
        <taxon>Eukaryota</taxon>
        <taxon>Fungi</taxon>
        <taxon>Dikarya</taxon>
        <taxon>Basidiomycota</taxon>
        <taxon>Agaricomycotina</taxon>
        <taxon>Agaricomycetes</taxon>
        <taxon>Agaricomycetidae</taxon>
        <taxon>Boletales</taxon>
        <taxon>Coniophorineae</taxon>
        <taxon>Serpulaceae</taxon>
        <taxon>Serpula</taxon>
    </lineage>
</organism>
<dbReference type="KEGG" id="sla:SERLADRAFT_460830"/>